<reference evidence="1 2" key="1">
    <citation type="submission" date="2020-08" db="EMBL/GenBank/DDBJ databases">
        <title>Genomic Encyclopedia of Type Strains, Phase IV (KMG-IV): sequencing the most valuable type-strain genomes for metagenomic binning, comparative biology and taxonomic classification.</title>
        <authorList>
            <person name="Goeker M."/>
        </authorList>
    </citation>
    <scope>NUCLEOTIDE SEQUENCE [LARGE SCALE GENOMIC DNA]</scope>
    <source>
        <strain evidence="1 2">DSM 12251</strain>
    </source>
</reference>
<organism evidence="1 2">
    <name type="scientific">Prosthecobacter dejongeii</name>
    <dbReference type="NCBI Taxonomy" id="48465"/>
    <lineage>
        <taxon>Bacteria</taxon>
        <taxon>Pseudomonadati</taxon>
        <taxon>Verrucomicrobiota</taxon>
        <taxon>Verrucomicrobiia</taxon>
        <taxon>Verrucomicrobiales</taxon>
        <taxon>Verrucomicrobiaceae</taxon>
        <taxon>Prosthecobacter</taxon>
    </lineage>
</organism>
<dbReference type="Proteomes" id="UP000534294">
    <property type="component" value="Unassembled WGS sequence"/>
</dbReference>
<gene>
    <name evidence="1" type="ORF">HNQ64_002520</name>
</gene>
<proteinExistence type="predicted"/>
<dbReference type="AlphaFoldDB" id="A0A7W7YLN6"/>
<comment type="caution">
    <text evidence="1">The sequence shown here is derived from an EMBL/GenBank/DDBJ whole genome shotgun (WGS) entry which is preliminary data.</text>
</comment>
<keyword evidence="2" id="KW-1185">Reference proteome</keyword>
<evidence type="ECO:0000313" key="1">
    <source>
        <dbReference type="EMBL" id="MBB5038262.1"/>
    </source>
</evidence>
<sequence length="114" mass="12406">MSPSAFQQAMMRGMAASPFKGSVTLMIGNAEHPVEHCVVESGDNAAKAEEYGLQHVRTLSVQMPKKTPLGVSTLPERPETKHKLKYLGRIYNLTSIEGDDEASPVWVLEGNAPL</sequence>
<dbReference type="EMBL" id="JACHIF010000004">
    <property type="protein sequence ID" value="MBB5038262.1"/>
    <property type="molecule type" value="Genomic_DNA"/>
</dbReference>
<protein>
    <submittedName>
        <fullName evidence="1">Uncharacterized protein</fullName>
    </submittedName>
</protein>
<name>A0A7W7YLN6_9BACT</name>
<accession>A0A7W7YLN6</accession>
<evidence type="ECO:0000313" key="2">
    <source>
        <dbReference type="Proteomes" id="UP000534294"/>
    </source>
</evidence>